<keyword evidence="7 9" id="KW-0472">Membrane</keyword>
<evidence type="ECO:0000256" key="8">
    <source>
        <dbReference type="SAM" id="MobiDB-lite"/>
    </source>
</evidence>
<evidence type="ECO:0000256" key="2">
    <source>
        <dbReference type="ARBA" id="ARBA00022448"/>
    </source>
</evidence>
<feature type="transmembrane region" description="Helical" evidence="9">
    <location>
        <begin position="476"/>
        <end position="496"/>
    </location>
</feature>
<dbReference type="Pfam" id="PF00005">
    <property type="entry name" value="ABC_tran"/>
    <property type="match status" value="2"/>
</dbReference>
<dbReference type="SUPFAM" id="SSF52540">
    <property type="entry name" value="P-loop containing nucleoside triphosphate hydrolases"/>
    <property type="match status" value="2"/>
</dbReference>
<dbReference type="InterPro" id="IPR003439">
    <property type="entry name" value="ABC_transporter-like_ATP-bd"/>
</dbReference>
<evidence type="ECO:0000256" key="1">
    <source>
        <dbReference type="ARBA" id="ARBA00004141"/>
    </source>
</evidence>
<feature type="transmembrane region" description="Helical" evidence="9">
    <location>
        <begin position="1061"/>
        <end position="1078"/>
    </location>
</feature>
<feature type="transmembrane region" description="Helical" evidence="9">
    <location>
        <begin position="382"/>
        <end position="401"/>
    </location>
</feature>
<comment type="subcellular location">
    <subcellularLocation>
        <location evidence="1">Membrane</location>
        <topology evidence="1">Multi-pass membrane protein</topology>
    </subcellularLocation>
</comment>
<dbReference type="GO" id="GO:0140359">
    <property type="term" value="F:ABC-type transporter activity"/>
    <property type="evidence" value="ECO:0007669"/>
    <property type="project" value="InterPro"/>
</dbReference>
<evidence type="ECO:0000313" key="11">
    <source>
        <dbReference type="EMBL" id="CDR42511.1"/>
    </source>
</evidence>
<evidence type="ECO:0000256" key="7">
    <source>
        <dbReference type="ARBA" id="ARBA00023136"/>
    </source>
</evidence>
<dbReference type="SMART" id="SM00382">
    <property type="entry name" value="AAA"/>
    <property type="match status" value="2"/>
</dbReference>
<keyword evidence="2" id="KW-0813">Transport</keyword>
<feature type="region of interest" description="Disordered" evidence="8">
    <location>
        <begin position="41"/>
        <end position="61"/>
    </location>
</feature>
<name>A0A061B4G6_CYBFA</name>
<dbReference type="PhylomeDB" id="A0A061B4G6"/>
<accession>A0A061B4G6</accession>
<dbReference type="PANTHER" id="PTHR48041">
    <property type="entry name" value="ABC TRANSPORTER G FAMILY MEMBER 28"/>
    <property type="match status" value="1"/>
</dbReference>
<dbReference type="EMBL" id="LK052894">
    <property type="protein sequence ID" value="CDR42511.1"/>
    <property type="molecule type" value="Genomic_DNA"/>
</dbReference>
<dbReference type="VEuPathDB" id="FungiDB:BON22_2772"/>
<dbReference type="Pfam" id="PF01061">
    <property type="entry name" value="ABC2_membrane"/>
    <property type="match status" value="2"/>
</dbReference>
<feature type="transmembrane region" description="Helical" evidence="9">
    <location>
        <begin position="608"/>
        <end position="632"/>
    </location>
</feature>
<dbReference type="InterPro" id="IPR003593">
    <property type="entry name" value="AAA+_ATPase"/>
</dbReference>
<feature type="transmembrane region" description="Helical" evidence="9">
    <location>
        <begin position="1023"/>
        <end position="1041"/>
    </location>
</feature>
<dbReference type="OrthoDB" id="66620at2759"/>
<dbReference type="InterPro" id="IPR027417">
    <property type="entry name" value="P-loop_NTPase"/>
</dbReference>
<dbReference type="GO" id="GO:0005524">
    <property type="term" value="F:ATP binding"/>
    <property type="evidence" value="ECO:0007669"/>
    <property type="project" value="UniProtKB-KW"/>
</dbReference>
<proteinExistence type="predicted"/>
<reference evidence="11" key="1">
    <citation type="journal article" date="2014" name="Genome Announc.">
        <title>Genome sequence of the yeast Cyberlindnera fabianii (Hansenula fabianii).</title>
        <authorList>
            <person name="Freel K.C."/>
            <person name="Sarilar V."/>
            <person name="Neuveglise C."/>
            <person name="Devillers H."/>
            <person name="Friedrich A."/>
            <person name="Schacherer J."/>
        </authorList>
    </citation>
    <scope>NUCLEOTIDE SEQUENCE</scope>
    <source>
        <strain evidence="11">YJS4271</strain>
    </source>
</reference>
<keyword evidence="4" id="KW-0547">Nucleotide-binding</keyword>
<evidence type="ECO:0000256" key="9">
    <source>
        <dbReference type="SAM" id="Phobius"/>
    </source>
</evidence>
<organism evidence="11">
    <name type="scientific">Cyberlindnera fabianii</name>
    <name type="common">Yeast</name>
    <name type="synonym">Hansenula fabianii</name>
    <dbReference type="NCBI Taxonomy" id="36022"/>
    <lineage>
        <taxon>Eukaryota</taxon>
        <taxon>Fungi</taxon>
        <taxon>Dikarya</taxon>
        <taxon>Ascomycota</taxon>
        <taxon>Saccharomycotina</taxon>
        <taxon>Saccharomycetes</taxon>
        <taxon>Phaffomycetales</taxon>
        <taxon>Phaffomycetaceae</taxon>
        <taxon>Cyberlindnera</taxon>
    </lineage>
</organism>
<dbReference type="Gene3D" id="3.40.50.300">
    <property type="entry name" value="P-loop containing nucleotide triphosphate hydrolases"/>
    <property type="match status" value="2"/>
</dbReference>
<keyword evidence="6 9" id="KW-1133">Transmembrane helix</keyword>
<evidence type="ECO:0000256" key="3">
    <source>
        <dbReference type="ARBA" id="ARBA00022692"/>
    </source>
</evidence>
<feature type="domain" description="ABC transporter" evidence="10">
    <location>
        <begin position="695"/>
        <end position="936"/>
    </location>
</feature>
<dbReference type="InterPro" id="IPR017871">
    <property type="entry name" value="ABC_transporter-like_CS"/>
</dbReference>
<dbReference type="PANTHER" id="PTHR48041:SF119">
    <property type="entry name" value="ROA1P"/>
    <property type="match status" value="1"/>
</dbReference>
<feature type="transmembrane region" description="Helical" evidence="9">
    <location>
        <begin position="1160"/>
        <end position="1180"/>
    </location>
</feature>
<dbReference type="InterPro" id="IPR050352">
    <property type="entry name" value="ABCG_transporters"/>
</dbReference>
<dbReference type="GO" id="GO:0016887">
    <property type="term" value="F:ATP hydrolysis activity"/>
    <property type="evidence" value="ECO:0007669"/>
    <property type="project" value="InterPro"/>
</dbReference>
<dbReference type="Pfam" id="PF19055">
    <property type="entry name" value="ABC2_membrane_7"/>
    <property type="match status" value="2"/>
</dbReference>
<keyword evidence="5" id="KW-0067">ATP-binding</keyword>
<evidence type="ECO:0000256" key="5">
    <source>
        <dbReference type="ARBA" id="ARBA00022840"/>
    </source>
</evidence>
<dbReference type="PROSITE" id="PS00211">
    <property type="entry name" value="ABC_TRANSPORTER_1"/>
    <property type="match status" value="2"/>
</dbReference>
<dbReference type="PROSITE" id="PS50893">
    <property type="entry name" value="ABC_TRANSPORTER_2"/>
    <property type="match status" value="2"/>
</dbReference>
<evidence type="ECO:0000259" key="10">
    <source>
        <dbReference type="PROSITE" id="PS50893"/>
    </source>
</evidence>
<keyword evidence="3 9" id="KW-0812">Transmembrane</keyword>
<evidence type="ECO:0000256" key="6">
    <source>
        <dbReference type="ARBA" id="ARBA00022989"/>
    </source>
</evidence>
<sequence length="1273" mass="142594">MSSLFVPQDQRVSLTVRDLRVVLNTNSIRSSSSKKKWYQLKKPVDVSEKPTDPETPSTSANGKVILNGLNLDLEAGKVMAILGSSGSGKTTFLNTLSSRMNFARTAENPFKFSGMVKYSQQRPNISYLLQEDVFFPGLTLRETLEFTARLSLPESSSSESKDLIDYLIESLGLKRVEKTIICDFMFRTTLSGGERRRVSLAIQLLTKPSVLFLDEPTTGLDSHTSASLVRTVKQLAVDFGITVILTIHQPRFEILEMVDKLFLLAKGGNLMFCGSLDEGKRYFDELDIEGGDANFADFLLNISSVEKTETSEVEEQTEKRVQMLVKEWRKNHELDPNVTVTDTFESGAPLTKPDTARNPLWKEILILAYRFTLVTLRDFQSFVMMMGTITTLAVICGWAFYKPKGSLAGIRTLTSTMYVCCEVIGFTPLMYEISRLCSVDGKFLLREKKEGRYTLTGWFIGRRIAKMLLEDIPSTLIWSVITFYMWGLSGSSNFGIFFANNLFLYMIGIAQAHSCFVLGGYKFSTASLISGIFYQIENSACGYFINAKTMPVYVRWTKYIASFWYNFGSLISNHFTDYMGDCIGTADECYEYSGQAVLDSLGYPRHWYTVPLCVSLCWFIGFYLLSMALFWFRERRNTVQIVKERGAKRKNMLNFQVLNEVIVKPENSALVNKDAVTNVQLSLKNISLALKSSLLKNQILRRPFTPKTILNNIDVSFKPGVNAIMGASGSGKTTLLNFLTGRTRTSLISINGSVFLNNQPIPVSSLGKITSYVVQDDNVLIPTLTVRETLEYQARLRLPVSRHPHIPEILSTLMRKMGLSEVANVPIGDATVKGISGGEKRRVSIAVQLLNDSKVLLLDEPTSGLDSFTSNQIISLLDDLARSDNKTIILTIHQPKFEIFSKFDKVLLLGDGHVLYDGAPLKLIDYFAELGFVAGDGVNFADYVLDSIADRGEGDSMQKLIGSWVQKKETEKGSVVDETPIIDSGAAFVDFSHLYKKQQPLSVVFRPVLERQIKVLTRTPDVIYARVAQLLVLGVVHALYFSPLKNSYESIGNRLGLIQEVLNMYFVGLFNNLAFFPGEKNMFLQEYQDSLYSPGVFMVVYLLTEIPTELIPTFIFSIFVVLVIGLPRTARMFFTMFYVGFLSVNCGESIGIVFNTVFDHLGMATNFLSNLIVVAIFMGGTMSLNMPVLFKAFNYISPLKWAVLAMAKLGFQGQVFSCADGESCSLNTGEKVLKFYNLESNYAVDMGVIAAITVIYRVIAWLVMELKVRYAKK</sequence>
<gene>
    <name evidence="11" type="ORF">CYFA0S_09e05006g</name>
</gene>
<feature type="compositionally biased region" description="Basic and acidic residues" evidence="8">
    <location>
        <begin position="42"/>
        <end position="52"/>
    </location>
</feature>
<feature type="transmembrane region" description="Helical" evidence="9">
    <location>
        <begin position="1133"/>
        <end position="1154"/>
    </location>
</feature>
<evidence type="ECO:0000256" key="4">
    <source>
        <dbReference type="ARBA" id="ARBA00022741"/>
    </source>
</evidence>
<dbReference type="AlphaFoldDB" id="A0A061B4G6"/>
<dbReference type="GO" id="GO:0016020">
    <property type="term" value="C:membrane"/>
    <property type="evidence" value="ECO:0007669"/>
    <property type="project" value="UniProtKB-SubCell"/>
</dbReference>
<feature type="transmembrane region" description="Helical" evidence="9">
    <location>
        <begin position="1242"/>
        <end position="1264"/>
    </location>
</feature>
<feature type="transmembrane region" description="Helical" evidence="9">
    <location>
        <begin position="1098"/>
        <end position="1126"/>
    </location>
</feature>
<protein>
    <submittedName>
        <fullName evidence="11">CYFA0S09e05006g1_1</fullName>
    </submittedName>
</protein>
<feature type="domain" description="ABC transporter" evidence="10">
    <location>
        <begin position="41"/>
        <end position="291"/>
    </location>
</feature>
<dbReference type="InterPro" id="IPR043926">
    <property type="entry name" value="ABCG_dom"/>
</dbReference>
<dbReference type="InterPro" id="IPR013525">
    <property type="entry name" value="ABC2_TM"/>
</dbReference>